<dbReference type="EMBL" id="KN847567">
    <property type="protein sequence ID" value="KIW00100.1"/>
    <property type="molecule type" value="Genomic_DNA"/>
</dbReference>
<dbReference type="Pfam" id="PF00233">
    <property type="entry name" value="PDEase_I"/>
    <property type="match status" value="1"/>
</dbReference>
<accession>A0A0D1XCZ7</accession>
<dbReference type="PROSITE" id="PS51845">
    <property type="entry name" value="PDEASE_I_2"/>
    <property type="match status" value="1"/>
</dbReference>
<dbReference type="STRING" id="253628.A0A0D1XCZ7"/>
<dbReference type="RefSeq" id="XP_016209970.1">
    <property type="nucleotide sequence ID" value="XM_016362153.1"/>
</dbReference>
<dbReference type="GO" id="GO:0046872">
    <property type="term" value="F:metal ion binding"/>
    <property type="evidence" value="ECO:0007669"/>
    <property type="project" value="UniProtKB-KW"/>
</dbReference>
<dbReference type="CDD" id="cd00077">
    <property type="entry name" value="HDc"/>
    <property type="match status" value="1"/>
</dbReference>
<sequence>MDHGACNVIYLDRRAQAKTVRRDSVFPNSETSNASMPSSQDEDYFDIPSRLPEELRNNIQSILTTFNEVHLCQSGSICLDKLAELQQSSKSPCPTVLLIDVPYDEEQRRKRLSREPRTPSPTSFRTRPKTNESLEAADIYGVPFLTHISAEIHARNLSRMIVPVVVLSGFDREWAANSSLPSPSVHGSQVLSDTFRLTRYLDNGAVDVLASPMSRDSVQGLAVHAYRIYKEVSASEAAFMAQKRNRKLSWVGVDETKPYAYLREAMVSNLMERICNPGMVPEKYDVTDVEIEPDRKEVVAQSIGTWEFSAHDFTDDELLHAALQMLQHALTMPEVEKWRMSEENLLTFLMATRAAYNDFVLYHNFRHVVDVLQACFYSLCSIGALPPYPHPRGKLKPIRCPISTLIKPFDALTLLVAAIGHDVGHPGVNNAFLVVLNSPLAQLYNDQSVLESFHCAAYSQILRRHWPACFEDTAMRKLMINDILATDMGVHFKYMSEMGNLQEKYTHNGGKLDGWNVKVQEGYRDLICGLLIKCADISNVARSFPVAAQWASILTDEFSNQGNMEIELGIPTQLFGGPPVRDNVVKMGESQIGFINVFARPLFENVAKLLPGMSFAVDTILENERIWQVRIREEKDAQERGIVRNETVESGLLSPRSGSPARDASSTQKSAPAVLEAGALTTQPEGSPRPFTSNGHPVAPVDTYQAQRADAHLKPGDNKNIYLSSSSTTDVASAVNGNAKRGGTWKKIKKIFR</sequence>
<dbReference type="AlphaFoldDB" id="A0A0D1XCZ7"/>
<dbReference type="EMBL" id="KN847567">
    <property type="protein sequence ID" value="KIW00101.1"/>
    <property type="molecule type" value="Genomic_DNA"/>
</dbReference>
<feature type="domain" description="PDEase" evidence="5">
    <location>
        <begin position="287"/>
        <end position="634"/>
    </location>
</feature>
<dbReference type="InterPro" id="IPR036971">
    <property type="entry name" value="PDEase_catalytic_dom_sf"/>
</dbReference>
<dbReference type="OrthoDB" id="546632at2759"/>
<dbReference type="GeneID" id="27316259"/>
<dbReference type="Gene3D" id="1.10.1300.10">
    <property type="entry name" value="3'5'-cyclic nucleotide phosphodiesterase, catalytic domain"/>
    <property type="match status" value="1"/>
</dbReference>
<dbReference type="InterPro" id="IPR023174">
    <property type="entry name" value="PDEase_CS"/>
</dbReference>
<protein>
    <recommendedName>
        <fullName evidence="3">Phosphodiesterase</fullName>
        <ecNumber evidence="3">3.1.4.-</ecNumber>
    </recommendedName>
</protein>
<dbReference type="VEuPathDB" id="FungiDB:PV09_08286"/>
<proteinExistence type="inferred from homology"/>
<evidence type="ECO:0000256" key="3">
    <source>
        <dbReference type="RuleBase" id="RU363067"/>
    </source>
</evidence>
<dbReference type="SMART" id="SM00471">
    <property type="entry name" value="HDc"/>
    <property type="match status" value="1"/>
</dbReference>
<feature type="compositionally biased region" description="Basic and acidic residues" evidence="4">
    <location>
        <begin position="107"/>
        <end position="117"/>
    </location>
</feature>
<feature type="region of interest" description="Disordered" evidence="4">
    <location>
        <begin position="647"/>
        <end position="672"/>
    </location>
</feature>
<comment type="cofactor">
    <cofactor evidence="3">
        <name>a divalent metal cation</name>
        <dbReference type="ChEBI" id="CHEBI:60240"/>
    </cofactor>
    <text evidence="3">Binds 2 divalent metal cations per subunit. Site 1 may preferentially bind zinc ions, while site 2 has a preference for magnesium and/or manganese ions.</text>
</comment>
<dbReference type="InterPro" id="IPR002073">
    <property type="entry name" value="PDEase_catalytic_dom"/>
</dbReference>
<keyword evidence="7" id="KW-1185">Reference proteome</keyword>
<feature type="region of interest" description="Disordered" evidence="4">
    <location>
        <begin position="107"/>
        <end position="130"/>
    </location>
</feature>
<comment type="similarity">
    <text evidence="3">Belongs to the cyclic nucleotide phosphodiesterase family.</text>
</comment>
<gene>
    <name evidence="6" type="ORF">PV09_08286</name>
</gene>
<dbReference type="Proteomes" id="UP000053259">
    <property type="component" value="Unassembled WGS sequence"/>
</dbReference>
<evidence type="ECO:0000256" key="1">
    <source>
        <dbReference type="ARBA" id="ARBA00022723"/>
    </source>
</evidence>
<organism evidence="6 7">
    <name type="scientific">Verruconis gallopava</name>
    <dbReference type="NCBI Taxonomy" id="253628"/>
    <lineage>
        <taxon>Eukaryota</taxon>
        <taxon>Fungi</taxon>
        <taxon>Dikarya</taxon>
        <taxon>Ascomycota</taxon>
        <taxon>Pezizomycotina</taxon>
        <taxon>Dothideomycetes</taxon>
        <taxon>Pleosporomycetidae</taxon>
        <taxon>Venturiales</taxon>
        <taxon>Sympoventuriaceae</taxon>
        <taxon>Verruconis</taxon>
    </lineage>
</organism>
<keyword evidence="1 3" id="KW-0479">Metal-binding</keyword>
<feature type="compositionally biased region" description="Polar residues" evidence="4">
    <location>
        <begin position="26"/>
        <end position="39"/>
    </location>
</feature>
<dbReference type="HOGENOM" id="CLU_010668_4_1_1"/>
<keyword evidence="2 3" id="KW-0378">Hydrolase</keyword>
<reference evidence="6 7" key="1">
    <citation type="submission" date="2015-01" db="EMBL/GenBank/DDBJ databases">
        <title>The Genome Sequence of Ochroconis gallopava CBS43764.</title>
        <authorList>
            <consortium name="The Broad Institute Genomics Platform"/>
            <person name="Cuomo C."/>
            <person name="de Hoog S."/>
            <person name="Gorbushina A."/>
            <person name="Stielow B."/>
            <person name="Teixiera M."/>
            <person name="Abouelleil A."/>
            <person name="Chapman S.B."/>
            <person name="Priest M."/>
            <person name="Young S.K."/>
            <person name="Wortman J."/>
            <person name="Nusbaum C."/>
            <person name="Birren B."/>
        </authorList>
    </citation>
    <scope>NUCLEOTIDE SEQUENCE [LARGE SCALE GENOMIC DNA]</scope>
    <source>
        <strain evidence="6 7">CBS 43764</strain>
    </source>
</reference>
<evidence type="ECO:0000259" key="5">
    <source>
        <dbReference type="PROSITE" id="PS51845"/>
    </source>
</evidence>
<evidence type="ECO:0000256" key="2">
    <source>
        <dbReference type="ARBA" id="ARBA00022801"/>
    </source>
</evidence>
<dbReference type="InterPro" id="IPR003607">
    <property type="entry name" value="HD/PDEase_dom"/>
</dbReference>
<evidence type="ECO:0000256" key="4">
    <source>
        <dbReference type="SAM" id="MobiDB-lite"/>
    </source>
</evidence>
<dbReference type="PROSITE" id="PS00126">
    <property type="entry name" value="PDEASE_I_1"/>
    <property type="match status" value="1"/>
</dbReference>
<evidence type="ECO:0000313" key="6">
    <source>
        <dbReference type="EMBL" id="KIW00101.1"/>
    </source>
</evidence>
<dbReference type="EC" id="3.1.4.-" evidence="3"/>
<dbReference type="GO" id="GO:0007165">
    <property type="term" value="P:signal transduction"/>
    <property type="evidence" value="ECO:0007669"/>
    <property type="project" value="InterPro"/>
</dbReference>
<dbReference type="GO" id="GO:0004114">
    <property type="term" value="F:3',5'-cyclic-nucleotide phosphodiesterase activity"/>
    <property type="evidence" value="ECO:0007669"/>
    <property type="project" value="InterPro"/>
</dbReference>
<evidence type="ECO:0000313" key="7">
    <source>
        <dbReference type="Proteomes" id="UP000053259"/>
    </source>
</evidence>
<name>A0A0D1XCZ7_9PEZI</name>
<dbReference type="PANTHER" id="PTHR11347">
    <property type="entry name" value="CYCLIC NUCLEOTIDE PHOSPHODIESTERASE"/>
    <property type="match status" value="1"/>
</dbReference>
<feature type="region of interest" description="Disordered" evidence="4">
    <location>
        <begin position="20"/>
        <end position="43"/>
    </location>
</feature>
<dbReference type="SUPFAM" id="SSF109604">
    <property type="entry name" value="HD-domain/PDEase-like"/>
    <property type="match status" value="1"/>
</dbReference>
<dbReference type="RefSeq" id="XP_016209969.1">
    <property type="nucleotide sequence ID" value="XM_016362152.1"/>
</dbReference>